<dbReference type="EMBL" id="QGNW01000551">
    <property type="protein sequence ID" value="RVW68070.1"/>
    <property type="molecule type" value="Genomic_DNA"/>
</dbReference>
<gene>
    <name evidence="1" type="ORF">CK203_064573</name>
</gene>
<organism evidence="1 2">
    <name type="scientific">Vitis vinifera</name>
    <name type="common">Grape</name>
    <dbReference type="NCBI Taxonomy" id="29760"/>
    <lineage>
        <taxon>Eukaryota</taxon>
        <taxon>Viridiplantae</taxon>
        <taxon>Streptophyta</taxon>
        <taxon>Embryophyta</taxon>
        <taxon>Tracheophyta</taxon>
        <taxon>Spermatophyta</taxon>
        <taxon>Magnoliopsida</taxon>
        <taxon>eudicotyledons</taxon>
        <taxon>Gunneridae</taxon>
        <taxon>Pentapetalae</taxon>
        <taxon>rosids</taxon>
        <taxon>Vitales</taxon>
        <taxon>Vitaceae</taxon>
        <taxon>Viteae</taxon>
        <taxon>Vitis</taxon>
    </lineage>
</organism>
<dbReference type="Proteomes" id="UP000288805">
    <property type="component" value="Unassembled WGS sequence"/>
</dbReference>
<evidence type="ECO:0000313" key="2">
    <source>
        <dbReference type="Proteomes" id="UP000288805"/>
    </source>
</evidence>
<sequence length="178" mass="20515">MSSSFTTPMRIEGVVENYVDILPGNDDDNVELFDEDDGNEDIMDMEDNENTENDASLLGGGEHDVPSPIFRELNWDVINSMVDKDLTTRTRLWNESNELFKGLWFESKKYKPLLGILVLDGTRLMHTIDIVLGMWLDAKKWTLTHDGGHRYGWMTKNIAKYIYEVLKRARMLLITALV</sequence>
<name>A0A438G774_VITVI</name>
<protein>
    <submittedName>
        <fullName evidence="1">Uncharacterized protein</fullName>
    </submittedName>
</protein>
<comment type="caution">
    <text evidence="1">The sequence shown here is derived from an EMBL/GenBank/DDBJ whole genome shotgun (WGS) entry which is preliminary data.</text>
</comment>
<proteinExistence type="predicted"/>
<accession>A0A438G774</accession>
<reference evidence="1 2" key="1">
    <citation type="journal article" date="2018" name="PLoS Genet.">
        <title>Population sequencing reveals clonal diversity and ancestral inbreeding in the grapevine cultivar Chardonnay.</title>
        <authorList>
            <person name="Roach M.J."/>
            <person name="Johnson D.L."/>
            <person name="Bohlmann J."/>
            <person name="van Vuuren H.J."/>
            <person name="Jones S.J."/>
            <person name="Pretorius I.S."/>
            <person name="Schmidt S.A."/>
            <person name="Borneman A.R."/>
        </authorList>
    </citation>
    <scope>NUCLEOTIDE SEQUENCE [LARGE SCALE GENOMIC DNA]</scope>
    <source>
        <strain evidence="2">cv. Chardonnay</strain>
        <tissue evidence="1">Leaf</tissue>
    </source>
</reference>
<dbReference type="AlphaFoldDB" id="A0A438G774"/>
<evidence type="ECO:0000313" key="1">
    <source>
        <dbReference type="EMBL" id="RVW68070.1"/>
    </source>
</evidence>